<sequence>MNYIDRAIESSTRNLYIANKSDPASLGIQRENAAIAITGIFGVTCKTVIQRHLELSREAVNKLVNRLKKKQIVAIHPTFANQDRNFIVLTNPGIREAEFLLNRELHLRSDASRVNERNLLHDLSAQIVILDLVKAKKITGFASERDIAIQLENRANDPRLVDALVVDANTGCRIAIEMETSNAKNKSNGDLRAKILSKYLQEFESANGLYEFVYMYSHRQRFLTQIEKAHARLFANTRSSFTESEQATLTSQIKFQHNQCDVIYELMFNSKRPLGDDKSQSISRDAFFNELAKLEALAKSSNDRIVEIRLEGFRDGGRALGLLN</sequence>
<reference evidence="1 2" key="1">
    <citation type="submission" date="2015-12" db="EMBL/GenBank/DDBJ databases">
        <title>Intraspecies pangenome expansion in the marine bacterium Alteromonas.</title>
        <authorList>
            <person name="Lopez-Perez M."/>
            <person name="Rodriguez-Valera F."/>
        </authorList>
    </citation>
    <scope>NUCLEOTIDE SEQUENCE [LARGE SCALE GENOMIC DNA]</scope>
    <source>
        <strain evidence="1 2">UM8</strain>
    </source>
</reference>
<dbReference type="AlphaFoldDB" id="A0AAC8XI99"/>
<evidence type="ECO:0000313" key="2">
    <source>
        <dbReference type="Proteomes" id="UP000061468"/>
    </source>
</evidence>
<protein>
    <submittedName>
        <fullName evidence="1">Uncharacterized protein</fullName>
    </submittedName>
</protein>
<dbReference type="EMBL" id="CP013928">
    <property type="protein sequence ID" value="AMJ77596.1"/>
    <property type="molecule type" value="Genomic_DNA"/>
</dbReference>
<dbReference type="Proteomes" id="UP000061468">
    <property type="component" value="Chromosome"/>
</dbReference>
<proteinExistence type="predicted"/>
<gene>
    <name evidence="1" type="ORF">AV942_04335</name>
</gene>
<accession>A0AAC8XI99</accession>
<evidence type="ECO:0000313" key="1">
    <source>
        <dbReference type="EMBL" id="AMJ77596.1"/>
    </source>
</evidence>
<name>A0AAC8XI99_9ALTE</name>
<dbReference type="RefSeq" id="WP_020744985.1">
    <property type="nucleotide sequence ID" value="NZ_CAXGIV010000043.1"/>
</dbReference>
<organism evidence="1 2">
    <name type="scientific">Alteromonas mediterranea</name>
    <dbReference type="NCBI Taxonomy" id="314275"/>
    <lineage>
        <taxon>Bacteria</taxon>
        <taxon>Pseudomonadati</taxon>
        <taxon>Pseudomonadota</taxon>
        <taxon>Gammaproteobacteria</taxon>
        <taxon>Alteromonadales</taxon>
        <taxon>Alteromonadaceae</taxon>
        <taxon>Alteromonas/Salinimonas group</taxon>
        <taxon>Alteromonas</taxon>
    </lineage>
</organism>